<keyword evidence="11" id="KW-1185">Reference proteome</keyword>
<keyword evidence="5 7" id="KW-0175">Coiled coil</keyword>
<organism evidence="10 11">
    <name type="scientific">Chironomus riparius</name>
    <dbReference type="NCBI Taxonomy" id="315576"/>
    <lineage>
        <taxon>Eukaryota</taxon>
        <taxon>Metazoa</taxon>
        <taxon>Ecdysozoa</taxon>
        <taxon>Arthropoda</taxon>
        <taxon>Hexapoda</taxon>
        <taxon>Insecta</taxon>
        <taxon>Pterygota</taxon>
        <taxon>Neoptera</taxon>
        <taxon>Endopterygota</taxon>
        <taxon>Diptera</taxon>
        <taxon>Nematocera</taxon>
        <taxon>Chironomoidea</taxon>
        <taxon>Chironomidae</taxon>
        <taxon>Chironominae</taxon>
        <taxon>Chironomus</taxon>
    </lineage>
</organism>
<dbReference type="AlphaFoldDB" id="A0A9N9WVY9"/>
<dbReference type="PANTHER" id="PTHR12100">
    <property type="entry name" value="SEC10"/>
    <property type="match status" value="1"/>
</dbReference>
<dbReference type="EMBL" id="OU895879">
    <property type="protein sequence ID" value="CAG9807583.1"/>
    <property type="molecule type" value="Genomic_DNA"/>
</dbReference>
<name>A0A9N9WVY9_9DIPT</name>
<sequence length="711" mass="82138">MFSQYMEELEKNPYVVEDFVEKLFWRTNSGNNSDNNNSELLIETFQNTIKDLKILQERQQRKCEKLEAALSDEQKIHAKHIDKLLERHSISVECFHQLDEKINSVAGKIIHLGEQLENVNTPRTRTAEALKLLNHMSEFLIAGPIVNDIFTNKANLLEAADIIQKLYLVAQDLPADKFGAAKKKIESKYDEIERNLIEEFAMAQTEENIEKMKNLAKILSQFKGYNQCVDVYIEQSQATSYNRGKDVYESILPLCRQHYGIIKQVFANPDTVMSKFILNIYQLRIHQFSSTKLADDSKDDLKYIKTLHYLYLRTMKLSNDLAEFIRDSNDDLLSKLTQNMFAKHLVNYIEIELRCFDNICAMELRKFYEGKNHQKKQTERFQDLKRDMQAIISARTNINIVQIDNYGGETFLSEELAINLLQESTAAFERCSVLSKEADTPTNIIKIADILLKYLLTEHCDYAVDLGIQSIPIADTKSAPQIYFFDVVQKSNTIVHLLEKTYNANIIPYVISTSKYSDCMHKKRFCTDSIENKLDTGLDRSLNSICNWLKIYLQNEQKKTDFKPESDIDTVSSNACSAVCQYFNNCTAQIKKTIDGDNLTEVLQELGIRFHRVIYEHLLQYQYNTLGAMVAICDVNEYRKCVRKLGDSLVSQLFDILHALCNLLLVKHENLQEVCSGDTLNYLDKTVVLNFIQLRSDYKTIKPLTASLKTY</sequence>
<evidence type="ECO:0000256" key="4">
    <source>
        <dbReference type="ARBA" id="ARBA00022483"/>
    </source>
</evidence>
<evidence type="ECO:0000256" key="7">
    <source>
        <dbReference type="SAM" id="Coils"/>
    </source>
</evidence>
<keyword evidence="4" id="KW-0268">Exocytosis</keyword>
<evidence type="ECO:0000313" key="11">
    <source>
        <dbReference type="Proteomes" id="UP001153620"/>
    </source>
</evidence>
<accession>A0A9N9WVY9</accession>
<feature type="coiled-coil region" evidence="7">
    <location>
        <begin position="42"/>
        <end position="76"/>
    </location>
</feature>
<evidence type="ECO:0000256" key="3">
    <source>
        <dbReference type="ARBA" id="ARBA00022448"/>
    </source>
</evidence>
<evidence type="ECO:0000256" key="2">
    <source>
        <dbReference type="ARBA" id="ARBA00017524"/>
    </source>
</evidence>
<evidence type="ECO:0000313" key="10">
    <source>
        <dbReference type="EMBL" id="CAG9807583.1"/>
    </source>
</evidence>
<proteinExistence type="inferred from homology"/>
<keyword evidence="3" id="KW-0813">Transport</keyword>
<dbReference type="GO" id="GO:0006887">
    <property type="term" value="P:exocytosis"/>
    <property type="evidence" value="ECO:0007669"/>
    <property type="project" value="UniProtKB-KW"/>
</dbReference>
<protein>
    <recommendedName>
        <fullName evidence="2">Exocyst complex component 5</fullName>
    </recommendedName>
    <alternativeName>
        <fullName evidence="6">Exocyst complex component Sec10</fullName>
    </alternativeName>
</protein>
<dbReference type="InterPro" id="IPR048627">
    <property type="entry name" value="Sec10_HB"/>
</dbReference>
<evidence type="ECO:0000256" key="6">
    <source>
        <dbReference type="ARBA" id="ARBA00031471"/>
    </source>
</evidence>
<dbReference type="InterPro" id="IPR048625">
    <property type="entry name" value="Sec10_N"/>
</dbReference>
<dbReference type="OrthoDB" id="125856at2759"/>
<feature type="domain" description="Exocyst complex component Sec10-like alpha-helical bundle" evidence="8">
    <location>
        <begin position="158"/>
        <end position="702"/>
    </location>
</feature>
<evidence type="ECO:0000256" key="5">
    <source>
        <dbReference type="ARBA" id="ARBA00023054"/>
    </source>
</evidence>
<dbReference type="GO" id="GO:0006893">
    <property type="term" value="P:Golgi to plasma membrane transport"/>
    <property type="evidence" value="ECO:0007669"/>
    <property type="project" value="TreeGrafter"/>
</dbReference>
<dbReference type="Pfam" id="PF20667">
    <property type="entry name" value="Sec10_N"/>
    <property type="match status" value="1"/>
</dbReference>
<dbReference type="InterPro" id="IPR009976">
    <property type="entry name" value="Sec10-like"/>
</dbReference>
<dbReference type="Proteomes" id="UP001153620">
    <property type="component" value="Chromosome 3"/>
</dbReference>
<feature type="domain" description="Exocyst complex component Sec10 N-terminal" evidence="9">
    <location>
        <begin position="41"/>
        <end position="152"/>
    </location>
</feature>
<reference evidence="10" key="1">
    <citation type="submission" date="2022-01" db="EMBL/GenBank/DDBJ databases">
        <authorList>
            <person name="King R."/>
        </authorList>
    </citation>
    <scope>NUCLEOTIDE SEQUENCE</scope>
</reference>
<comment type="similarity">
    <text evidence="1">Belongs to the SEC10 family.</text>
</comment>
<dbReference type="GO" id="GO:0000145">
    <property type="term" value="C:exocyst"/>
    <property type="evidence" value="ECO:0007669"/>
    <property type="project" value="TreeGrafter"/>
</dbReference>
<dbReference type="Pfam" id="PF07393">
    <property type="entry name" value="Sec10_HB"/>
    <property type="match status" value="1"/>
</dbReference>
<reference evidence="10" key="2">
    <citation type="submission" date="2022-10" db="EMBL/GenBank/DDBJ databases">
        <authorList>
            <consortium name="ENA_rothamsted_submissions"/>
            <consortium name="culmorum"/>
            <person name="King R."/>
        </authorList>
    </citation>
    <scope>NUCLEOTIDE SEQUENCE</scope>
</reference>
<gene>
    <name evidence="10" type="ORF">CHIRRI_LOCUS10429</name>
</gene>
<evidence type="ECO:0000256" key="1">
    <source>
        <dbReference type="ARBA" id="ARBA00006572"/>
    </source>
</evidence>
<evidence type="ECO:0000259" key="9">
    <source>
        <dbReference type="Pfam" id="PF20667"/>
    </source>
</evidence>
<evidence type="ECO:0000259" key="8">
    <source>
        <dbReference type="Pfam" id="PF07393"/>
    </source>
</evidence>
<dbReference type="PANTHER" id="PTHR12100:SF0">
    <property type="entry name" value="EXOCYST COMPLEX COMPONENT 5"/>
    <property type="match status" value="1"/>
</dbReference>